<name>A0AAV4WA19_CAEEX</name>
<feature type="compositionally biased region" description="Polar residues" evidence="1">
    <location>
        <begin position="1"/>
        <end position="24"/>
    </location>
</feature>
<comment type="caution">
    <text evidence="2">The sequence shown here is derived from an EMBL/GenBank/DDBJ whole genome shotgun (WGS) entry which is preliminary data.</text>
</comment>
<proteinExistence type="predicted"/>
<evidence type="ECO:0000256" key="1">
    <source>
        <dbReference type="SAM" id="MobiDB-lite"/>
    </source>
</evidence>
<dbReference type="Proteomes" id="UP001054945">
    <property type="component" value="Unassembled WGS sequence"/>
</dbReference>
<evidence type="ECO:0000313" key="3">
    <source>
        <dbReference type="Proteomes" id="UP001054945"/>
    </source>
</evidence>
<keyword evidence="3" id="KW-1185">Reference proteome</keyword>
<organism evidence="2 3">
    <name type="scientific">Caerostris extrusa</name>
    <name type="common">Bark spider</name>
    <name type="synonym">Caerostris bankana</name>
    <dbReference type="NCBI Taxonomy" id="172846"/>
    <lineage>
        <taxon>Eukaryota</taxon>
        <taxon>Metazoa</taxon>
        <taxon>Ecdysozoa</taxon>
        <taxon>Arthropoda</taxon>
        <taxon>Chelicerata</taxon>
        <taxon>Arachnida</taxon>
        <taxon>Araneae</taxon>
        <taxon>Araneomorphae</taxon>
        <taxon>Entelegynae</taxon>
        <taxon>Araneoidea</taxon>
        <taxon>Araneidae</taxon>
        <taxon>Caerostris</taxon>
    </lineage>
</organism>
<gene>
    <name evidence="2" type="ORF">CEXT_292551</name>
</gene>
<evidence type="ECO:0000313" key="2">
    <source>
        <dbReference type="EMBL" id="GIY78664.1"/>
    </source>
</evidence>
<reference evidence="2 3" key="1">
    <citation type="submission" date="2021-06" db="EMBL/GenBank/DDBJ databases">
        <title>Caerostris extrusa draft genome.</title>
        <authorList>
            <person name="Kono N."/>
            <person name="Arakawa K."/>
        </authorList>
    </citation>
    <scope>NUCLEOTIDE SEQUENCE [LARGE SCALE GENOMIC DNA]</scope>
</reference>
<feature type="region of interest" description="Disordered" evidence="1">
    <location>
        <begin position="1"/>
        <end position="66"/>
    </location>
</feature>
<dbReference type="AlphaFoldDB" id="A0AAV4WA19"/>
<evidence type="ECO:0008006" key="4">
    <source>
        <dbReference type="Google" id="ProtNLM"/>
    </source>
</evidence>
<protein>
    <recommendedName>
        <fullName evidence="4">Ycf15</fullName>
    </recommendedName>
</protein>
<dbReference type="EMBL" id="BPLR01015779">
    <property type="protein sequence ID" value="GIY78664.1"/>
    <property type="molecule type" value="Genomic_DNA"/>
</dbReference>
<sequence length="85" mass="9424">MREKNTLPSNPNPSHSEVSLSHVFSRQKRQKTAESGGIRDLPARKDPDQEGITAPPVIGSSKGVSFIPPGHREERVFPEIIFLVH</sequence>
<accession>A0AAV4WA19</accession>